<dbReference type="OrthoDB" id="9811153at2"/>
<dbReference type="InterPro" id="IPR014710">
    <property type="entry name" value="RmlC-like_jellyroll"/>
</dbReference>
<evidence type="ECO:0000313" key="3">
    <source>
        <dbReference type="Proteomes" id="UP000255129"/>
    </source>
</evidence>
<protein>
    <submittedName>
        <fullName evidence="2">Gentisate 1,2-dioxygenase</fullName>
    </submittedName>
</protein>
<dbReference type="PANTHER" id="PTHR40112">
    <property type="entry name" value="H2HPP ISOMERASE"/>
    <property type="match status" value="1"/>
</dbReference>
<reference evidence="2 3" key="1">
    <citation type="submission" date="2018-06" db="EMBL/GenBank/DDBJ databases">
        <authorList>
            <consortium name="Pathogen Informatics"/>
            <person name="Doyle S."/>
        </authorList>
    </citation>
    <scope>NUCLEOTIDE SEQUENCE [LARGE SCALE GENOMIC DNA]</scope>
    <source>
        <strain evidence="2 3">NCTC12026</strain>
    </source>
</reference>
<dbReference type="Pfam" id="PF07883">
    <property type="entry name" value="Cupin_2"/>
    <property type="match status" value="1"/>
</dbReference>
<evidence type="ECO:0000259" key="1">
    <source>
        <dbReference type="Pfam" id="PF07883"/>
    </source>
</evidence>
<dbReference type="InterPro" id="IPR052535">
    <property type="entry name" value="Bacilysin_H2HPP_isomerase"/>
</dbReference>
<sequence length="135" mass="15252">MSLFLSNEMTSYDMDLNRSEGEESKIQAKFIHGTGFTMAFWTFKPHAIIPEHVHEHETATTILKGSLRLTVDGRTVYLHAGDSFIIPSWATHDAEALEPSEVIDVYTPIREDYLARQNGSIETYLNTSQKKADCS</sequence>
<evidence type="ECO:0000313" key="2">
    <source>
        <dbReference type="EMBL" id="SUC33925.1"/>
    </source>
</evidence>
<dbReference type="InterPro" id="IPR013096">
    <property type="entry name" value="Cupin_2"/>
</dbReference>
<dbReference type="AlphaFoldDB" id="A0A379FYZ2"/>
<dbReference type="EMBL" id="UGUA01000002">
    <property type="protein sequence ID" value="SUC33925.1"/>
    <property type="molecule type" value="Genomic_DNA"/>
</dbReference>
<name>A0A379FYZ2_9GAMM</name>
<feature type="domain" description="Cupin type-2" evidence="1">
    <location>
        <begin position="40"/>
        <end position="106"/>
    </location>
</feature>
<dbReference type="GO" id="GO:0051213">
    <property type="term" value="F:dioxygenase activity"/>
    <property type="evidence" value="ECO:0007669"/>
    <property type="project" value="UniProtKB-KW"/>
</dbReference>
<proteinExistence type="predicted"/>
<dbReference type="Gene3D" id="2.60.120.10">
    <property type="entry name" value="Jelly Rolls"/>
    <property type="match status" value="1"/>
</dbReference>
<dbReference type="RefSeq" id="WP_006814017.1">
    <property type="nucleotide sequence ID" value="NZ_AP018946.1"/>
</dbReference>
<dbReference type="GeneID" id="93419613"/>
<accession>A0A379FYZ2</accession>
<dbReference type="InterPro" id="IPR011051">
    <property type="entry name" value="RmlC_Cupin_sf"/>
</dbReference>
<gene>
    <name evidence="2" type="ORF">NCTC12026_00252</name>
</gene>
<dbReference type="CDD" id="cd02238">
    <property type="entry name" value="cupin_KdgF"/>
    <property type="match status" value="1"/>
</dbReference>
<keyword evidence="2" id="KW-0560">Oxidoreductase</keyword>
<dbReference type="SUPFAM" id="SSF51182">
    <property type="entry name" value="RmlC-like cupins"/>
    <property type="match status" value="1"/>
</dbReference>
<dbReference type="PANTHER" id="PTHR40112:SF1">
    <property type="entry name" value="H2HPP ISOMERASE"/>
    <property type="match status" value="1"/>
</dbReference>
<keyword evidence="2" id="KW-0223">Dioxygenase</keyword>
<dbReference type="Proteomes" id="UP000255129">
    <property type="component" value="Unassembled WGS sequence"/>
</dbReference>
<organism evidence="2 3">
    <name type="scientific">Providencia rustigianii</name>
    <dbReference type="NCBI Taxonomy" id="158850"/>
    <lineage>
        <taxon>Bacteria</taxon>
        <taxon>Pseudomonadati</taxon>
        <taxon>Pseudomonadota</taxon>
        <taxon>Gammaproteobacteria</taxon>
        <taxon>Enterobacterales</taxon>
        <taxon>Morganellaceae</taxon>
        <taxon>Providencia</taxon>
    </lineage>
</organism>